<evidence type="ECO:0000313" key="5">
    <source>
        <dbReference type="EMBL" id="PYE44401.1"/>
    </source>
</evidence>
<dbReference type="RefSeq" id="WP_110898979.1">
    <property type="nucleotide sequence ID" value="NZ_CP054614.1"/>
</dbReference>
<dbReference type="GO" id="GO:0043565">
    <property type="term" value="F:sequence-specific DNA binding"/>
    <property type="evidence" value="ECO:0007669"/>
    <property type="project" value="InterPro"/>
</dbReference>
<keyword evidence="3" id="KW-0804">Transcription</keyword>
<dbReference type="InterPro" id="IPR018060">
    <property type="entry name" value="HTH_AraC"/>
</dbReference>
<protein>
    <submittedName>
        <fullName evidence="6">AraC family transcriptional regulator</fullName>
    </submittedName>
    <submittedName>
        <fullName evidence="5">AraC-like DNA-binding protein</fullName>
    </submittedName>
</protein>
<keyword evidence="1" id="KW-0805">Transcription regulation</keyword>
<proteinExistence type="predicted"/>
<organism evidence="5 7">
    <name type="scientific">Paenibacillus barcinonensis</name>
    <dbReference type="NCBI Taxonomy" id="198119"/>
    <lineage>
        <taxon>Bacteria</taxon>
        <taxon>Bacillati</taxon>
        <taxon>Bacillota</taxon>
        <taxon>Bacilli</taxon>
        <taxon>Bacillales</taxon>
        <taxon>Paenibacillaceae</taxon>
        <taxon>Paenibacillus</taxon>
    </lineage>
</organism>
<dbReference type="PANTHER" id="PTHR43280:SF30">
    <property type="entry name" value="MMSAB OPERON REGULATORY PROTEIN"/>
    <property type="match status" value="1"/>
</dbReference>
<evidence type="ECO:0000313" key="8">
    <source>
        <dbReference type="Proteomes" id="UP000509327"/>
    </source>
</evidence>
<accession>A0A2V4VE85</accession>
<dbReference type="SUPFAM" id="SSF51215">
    <property type="entry name" value="Regulatory protein AraC"/>
    <property type="match status" value="1"/>
</dbReference>
<keyword evidence="2 5" id="KW-0238">DNA-binding</keyword>
<evidence type="ECO:0000259" key="4">
    <source>
        <dbReference type="PROSITE" id="PS01124"/>
    </source>
</evidence>
<dbReference type="Pfam" id="PF12833">
    <property type="entry name" value="HTH_18"/>
    <property type="match status" value="1"/>
</dbReference>
<evidence type="ECO:0000313" key="6">
    <source>
        <dbReference type="EMBL" id="QKS58058.1"/>
    </source>
</evidence>
<reference evidence="5 7" key="1">
    <citation type="submission" date="2018-06" db="EMBL/GenBank/DDBJ databases">
        <title>Genomic Encyclopedia of Type Strains, Phase III (KMG-III): the genomes of soil and plant-associated and newly described type strains.</title>
        <authorList>
            <person name="Whitman W."/>
        </authorList>
    </citation>
    <scope>NUCLEOTIDE SEQUENCE [LARGE SCALE GENOMIC DNA]</scope>
    <source>
        <strain evidence="5 7">CECT 7022</strain>
    </source>
</reference>
<dbReference type="PROSITE" id="PS00041">
    <property type="entry name" value="HTH_ARAC_FAMILY_1"/>
    <property type="match status" value="1"/>
</dbReference>
<dbReference type="GO" id="GO:0003700">
    <property type="term" value="F:DNA-binding transcription factor activity"/>
    <property type="evidence" value="ECO:0007669"/>
    <property type="project" value="InterPro"/>
</dbReference>
<evidence type="ECO:0000256" key="3">
    <source>
        <dbReference type="ARBA" id="ARBA00023163"/>
    </source>
</evidence>
<evidence type="ECO:0000256" key="2">
    <source>
        <dbReference type="ARBA" id="ARBA00023125"/>
    </source>
</evidence>
<dbReference type="CDD" id="cd06986">
    <property type="entry name" value="cupin_MmsR-like_N"/>
    <property type="match status" value="1"/>
</dbReference>
<dbReference type="SUPFAM" id="SSF46689">
    <property type="entry name" value="Homeodomain-like"/>
    <property type="match status" value="2"/>
</dbReference>
<dbReference type="EMBL" id="QJSW01000023">
    <property type="protein sequence ID" value="PYE44401.1"/>
    <property type="molecule type" value="Genomic_DNA"/>
</dbReference>
<dbReference type="AlphaFoldDB" id="A0A2V4VE85"/>
<dbReference type="Proteomes" id="UP000247790">
    <property type="component" value="Unassembled WGS sequence"/>
</dbReference>
<feature type="domain" description="HTH araC/xylS-type" evidence="4">
    <location>
        <begin position="179"/>
        <end position="277"/>
    </location>
</feature>
<sequence length="281" mass="31834">MSRKIEMNVVSAGWTQMELVLLFYGWEACDPAHYWGPGVRDSYIVHYIHEGLGTVYMGDREYRLTQGEGFIILPDTVIHYEADAQEPWTYSWFGFKGVQAKAFMQRAQLSAEYPVFKAQEPDTMAHLYEEMVQAGASPLAGGDVLHQSLLYRLMAALISSAPVRAEDHQLLSAKEVYIRQAVQFMENRYSQRTSILDIAQAVGLDRTYLSGLFKERYGKSLQAFFLEYRMNRAAELLRNPSLSVSEVAHSVGYTDPLLFSKMFKRVTGISPKGSRGSGNRD</sequence>
<gene>
    <name evidence="5" type="ORF">DFQ00_12340</name>
    <name evidence="6" type="ORF">HUB98_18405</name>
</gene>
<dbReference type="PANTHER" id="PTHR43280">
    <property type="entry name" value="ARAC-FAMILY TRANSCRIPTIONAL REGULATOR"/>
    <property type="match status" value="1"/>
</dbReference>
<dbReference type="PROSITE" id="PS01124">
    <property type="entry name" value="HTH_ARAC_FAMILY_2"/>
    <property type="match status" value="1"/>
</dbReference>
<dbReference type="Proteomes" id="UP000509327">
    <property type="component" value="Chromosome"/>
</dbReference>
<evidence type="ECO:0000256" key="1">
    <source>
        <dbReference type="ARBA" id="ARBA00023015"/>
    </source>
</evidence>
<dbReference type="InterPro" id="IPR037923">
    <property type="entry name" value="HTH-like"/>
</dbReference>
<keyword evidence="8" id="KW-1185">Reference proteome</keyword>
<dbReference type="InterPro" id="IPR003313">
    <property type="entry name" value="AraC-bd"/>
</dbReference>
<reference evidence="6 8" key="2">
    <citation type="submission" date="2020-06" db="EMBL/GenBank/DDBJ databases">
        <title>Complete genome of Paenibacillus barcinonensis KACC11450.</title>
        <authorList>
            <person name="Kim M."/>
            <person name="Park Y.-J."/>
            <person name="Shin J.-H."/>
        </authorList>
    </citation>
    <scope>NUCLEOTIDE SEQUENCE [LARGE SCALE GENOMIC DNA]</scope>
    <source>
        <strain evidence="6 8">KACC11450</strain>
    </source>
</reference>
<name>A0A2V4VE85_PAEBA</name>
<dbReference type="InterPro" id="IPR009057">
    <property type="entry name" value="Homeodomain-like_sf"/>
</dbReference>
<dbReference type="SMART" id="SM00342">
    <property type="entry name" value="HTH_ARAC"/>
    <property type="match status" value="1"/>
</dbReference>
<dbReference type="OrthoDB" id="9813413at2"/>
<dbReference type="InterPro" id="IPR018062">
    <property type="entry name" value="HTH_AraC-typ_CS"/>
</dbReference>
<dbReference type="Gene3D" id="1.10.10.60">
    <property type="entry name" value="Homeodomain-like"/>
    <property type="match status" value="2"/>
</dbReference>
<dbReference type="EMBL" id="CP054614">
    <property type="protein sequence ID" value="QKS58058.1"/>
    <property type="molecule type" value="Genomic_DNA"/>
</dbReference>
<evidence type="ECO:0000313" key="7">
    <source>
        <dbReference type="Proteomes" id="UP000247790"/>
    </source>
</evidence>
<dbReference type="Gene3D" id="2.60.120.280">
    <property type="entry name" value="Regulatory protein AraC"/>
    <property type="match status" value="1"/>
</dbReference>
<dbReference type="Pfam" id="PF02311">
    <property type="entry name" value="AraC_binding"/>
    <property type="match status" value="1"/>
</dbReference>